<feature type="region of interest" description="Disordered" evidence="2">
    <location>
        <begin position="343"/>
        <end position="363"/>
    </location>
</feature>
<reference evidence="6 8" key="1">
    <citation type="submission" date="2023-10" db="EMBL/GenBank/DDBJ databases">
        <title>Genomes of two closely related lineages of the louse Polyplax serrata with different host specificities.</title>
        <authorList>
            <person name="Martinu J."/>
            <person name="Tarabai H."/>
            <person name="Stefka J."/>
            <person name="Hypsa V."/>
        </authorList>
    </citation>
    <scope>NUCLEOTIDE SEQUENCE [LARGE SCALE GENOMIC DNA]</scope>
    <source>
        <strain evidence="5">98ZLc_SE</strain>
        <strain evidence="6">HR10_N</strain>
    </source>
</reference>
<dbReference type="SMART" id="SM00757">
    <property type="entry name" value="CRA"/>
    <property type="match status" value="1"/>
</dbReference>
<dbReference type="Proteomes" id="UP001372834">
    <property type="component" value="Unassembled WGS sequence"/>
</dbReference>
<dbReference type="FunFam" id="2.60.120.920:FF:000011">
    <property type="entry name" value="RAN binding protein 10"/>
    <property type="match status" value="1"/>
</dbReference>
<dbReference type="InterPro" id="IPR006595">
    <property type="entry name" value="CTLH_C"/>
</dbReference>
<feature type="domain" description="B30.2/SPRY" evidence="3">
    <location>
        <begin position="21"/>
        <end position="208"/>
    </location>
</feature>
<dbReference type="Pfam" id="PF10607">
    <property type="entry name" value="CTLH"/>
    <property type="match status" value="2"/>
</dbReference>
<dbReference type="SMART" id="SM00449">
    <property type="entry name" value="SPRY"/>
    <property type="match status" value="1"/>
</dbReference>
<dbReference type="InterPro" id="IPR013144">
    <property type="entry name" value="CRA_dom"/>
</dbReference>
<dbReference type="SMART" id="SM00668">
    <property type="entry name" value="CTLH"/>
    <property type="match status" value="1"/>
</dbReference>
<evidence type="ECO:0000256" key="1">
    <source>
        <dbReference type="ARBA" id="ARBA00006535"/>
    </source>
</evidence>
<evidence type="ECO:0000259" key="4">
    <source>
        <dbReference type="PROSITE" id="PS50897"/>
    </source>
</evidence>
<dbReference type="Pfam" id="PF00622">
    <property type="entry name" value="SPRY"/>
    <property type="match status" value="1"/>
</dbReference>
<organism evidence="6 8">
    <name type="scientific">Polyplax serrata</name>
    <name type="common">Common mouse louse</name>
    <dbReference type="NCBI Taxonomy" id="468196"/>
    <lineage>
        <taxon>Eukaryota</taxon>
        <taxon>Metazoa</taxon>
        <taxon>Ecdysozoa</taxon>
        <taxon>Arthropoda</taxon>
        <taxon>Hexapoda</taxon>
        <taxon>Insecta</taxon>
        <taxon>Pterygota</taxon>
        <taxon>Neoptera</taxon>
        <taxon>Paraneoptera</taxon>
        <taxon>Psocodea</taxon>
        <taxon>Troctomorpha</taxon>
        <taxon>Phthiraptera</taxon>
        <taxon>Anoplura</taxon>
        <taxon>Polyplacidae</taxon>
        <taxon>Polyplax</taxon>
    </lineage>
</organism>
<protein>
    <submittedName>
        <fullName evidence="6">Ran-binding protein 9</fullName>
    </submittedName>
</protein>
<dbReference type="InterPro" id="IPR024964">
    <property type="entry name" value="CTLH/CRA"/>
</dbReference>
<dbReference type="SMART" id="SM00667">
    <property type="entry name" value="LisH"/>
    <property type="match status" value="1"/>
</dbReference>
<dbReference type="PROSITE" id="PS50188">
    <property type="entry name" value="B302_SPRY"/>
    <property type="match status" value="1"/>
</dbReference>
<dbReference type="SUPFAM" id="SSF49899">
    <property type="entry name" value="Concanavalin A-like lectins/glucanases"/>
    <property type="match status" value="1"/>
</dbReference>
<dbReference type="EMBL" id="JAWJWE010000010">
    <property type="protein sequence ID" value="KAK6630589.1"/>
    <property type="molecule type" value="Genomic_DNA"/>
</dbReference>
<evidence type="ECO:0000313" key="5">
    <source>
        <dbReference type="EMBL" id="KAK6624871.1"/>
    </source>
</evidence>
<dbReference type="InterPro" id="IPR003877">
    <property type="entry name" value="SPRY_dom"/>
</dbReference>
<accession>A0AAN8NWN7</accession>
<dbReference type="PANTHER" id="PTHR12864">
    <property type="entry name" value="RAN BINDING PROTEIN 9-RELATED"/>
    <property type="match status" value="1"/>
</dbReference>
<dbReference type="InterPro" id="IPR013320">
    <property type="entry name" value="ConA-like_dom_sf"/>
</dbReference>
<sequence>MAAISNGRISSDTHSATHCGDTDRLKILYPMVNEEETPLPRSWSPKDKYNYIGLSQNNLRVHYKGHGKTHKDAASVRATHPIPPACGLYYFEVRIVSKGRDGYMGIGLSAQGVNMNRLPGWDKHSYGYHGDDGHSFCSSGTGQPYGPTFTTGDVIGCGVNLIDNTCFYTKNGHNLGVAFTDLPPNLYPTVGLQTPGEVVDANFGQEPFMFDIEDMMRELRARTRLTIQDFPVPEIQGEWQAILHKMISTYLVHHGYCATAEAFAHSTGQVFHEELASIKSRQRILKLVLAGRMGEAIETTFRLYPGLLEHNQNLLFQLKCRQFVEMINGTDSEVCPNRLSRGQGVFSPSHSSTTPPHPASPIQTSVIQSTKTYNGNKARNRRSSVEELNQQNNFSVNGSSGGDTVIRTAVYEEIDVEMEGTENAEKLSHHNAKVTSPGAQNGVRNGSNNHSEWDYIEESEDMDIDSPSSKRQVCGGSKPGIERMLEFGRELYNMSIRLGQEQGKDENNKKMLQDAFSLLAYSNPWNSPVGWQLQPLQRETVCSSLNSAILESSQLPRRPPLEVALAHARELILLMSRSGLGSCAFSNVDEILH</sequence>
<evidence type="ECO:0000256" key="2">
    <source>
        <dbReference type="SAM" id="MobiDB-lite"/>
    </source>
</evidence>
<dbReference type="InterPro" id="IPR035782">
    <property type="entry name" value="SPRY_RanBP9/10"/>
</dbReference>
<dbReference type="PROSITE" id="PS50897">
    <property type="entry name" value="CTLH"/>
    <property type="match status" value="1"/>
</dbReference>
<gene>
    <name evidence="6" type="primary">RANBP9</name>
    <name evidence="6" type="ORF">RUM43_014574</name>
    <name evidence="5" type="ORF">RUM44_011735</name>
</gene>
<name>A0AAN8NWN7_POLSC</name>
<dbReference type="InterPro" id="IPR001870">
    <property type="entry name" value="B30.2/SPRY"/>
</dbReference>
<dbReference type="InterPro" id="IPR006594">
    <property type="entry name" value="LisH"/>
</dbReference>
<evidence type="ECO:0000313" key="8">
    <source>
        <dbReference type="Proteomes" id="UP001372834"/>
    </source>
</evidence>
<dbReference type="InterPro" id="IPR043136">
    <property type="entry name" value="B30.2/SPRY_sf"/>
</dbReference>
<evidence type="ECO:0000259" key="3">
    <source>
        <dbReference type="PROSITE" id="PS50188"/>
    </source>
</evidence>
<comment type="caution">
    <text evidence="6">The sequence shown here is derived from an EMBL/GenBank/DDBJ whole genome shotgun (WGS) entry which is preliminary data.</text>
</comment>
<feature type="domain" description="CTLH" evidence="4">
    <location>
        <begin position="277"/>
        <end position="334"/>
    </location>
</feature>
<dbReference type="CDD" id="cd12909">
    <property type="entry name" value="SPRY_RanBP9_10"/>
    <property type="match status" value="1"/>
</dbReference>
<dbReference type="Gene3D" id="2.60.120.920">
    <property type="match status" value="1"/>
</dbReference>
<dbReference type="AlphaFoldDB" id="A0AAN8NWN7"/>
<evidence type="ECO:0000313" key="7">
    <source>
        <dbReference type="Proteomes" id="UP001359485"/>
    </source>
</evidence>
<evidence type="ECO:0000313" key="6">
    <source>
        <dbReference type="EMBL" id="KAK6630589.1"/>
    </source>
</evidence>
<keyword evidence="7" id="KW-1185">Reference proteome</keyword>
<dbReference type="Pfam" id="PF08513">
    <property type="entry name" value="LisH"/>
    <property type="match status" value="1"/>
</dbReference>
<proteinExistence type="inferred from homology"/>
<dbReference type="InterPro" id="IPR050618">
    <property type="entry name" value="Ubq-SigPath_Reg"/>
</dbReference>
<dbReference type="Proteomes" id="UP001359485">
    <property type="component" value="Unassembled WGS sequence"/>
</dbReference>
<dbReference type="PROSITE" id="PS50896">
    <property type="entry name" value="LISH"/>
    <property type="match status" value="1"/>
</dbReference>
<comment type="similarity">
    <text evidence="1">Belongs to the RANBP9/10 family.</text>
</comment>
<dbReference type="EMBL" id="JAWJWF010000046">
    <property type="protein sequence ID" value="KAK6624871.1"/>
    <property type="molecule type" value="Genomic_DNA"/>
</dbReference>